<dbReference type="EMBL" id="KN822237">
    <property type="protein sequence ID" value="KIM51833.1"/>
    <property type="molecule type" value="Genomic_DNA"/>
</dbReference>
<dbReference type="Proteomes" id="UP000053989">
    <property type="component" value="Unassembled WGS sequence"/>
</dbReference>
<dbReference type="AlphaFoldDB" id="A0A0C2YQ14"/>
<reference evidence="2 3" key="1">
    <citation type="submission" date="2014-04" db="EMBL/GenBank/DDBJ databases">
        <authorList>
            <consortium name="DOE Joint Genome Institute"/>
            <person name="Kuo A."/>
            <person name="Kohler A."/>
            <person name="Nagy L.G."/>
            <person name="Floudas D."/>
            <person name="Copeland A."/>
            <person name="Barry K.W."/>
            <person name="Cichocki N."/>
            <person name="Veneault-Fourrey C."/>
            <person name="LaButti K."/>
            <person name="Lindquist E.A."/>
            <person name="Lipzen A."/>
            <person name="Lundell T."/>
            <person name="Morin E."/>
            <person name="Murat C."/>
            <person name="Sun H."/>
            <person name="Tunlid A."/>
            <person name="Henrissat B."/>
            <person name="Grigoriev I.V."/>
            <person name="Hibbett D.S."/>
            <person name="Martin F."/>
            <person name="Nordberg H.P."/>
            <person name="Cantor M.N."/>
            <person name="Hua S.X."/>
        </authorList>
    </citation>
    <scope>NUCLEOTIDE SEQUENCE [LARGE SCALE GENOMIC DNA]</scope>
    <source>
        <strain evidence="2 3">Foug A</strain>
    </source>
</reference>
<dbReference type="InParanoid" id="A0A0C2YQ14"/>
<organism evidence="2 3">
    <name type="scientific">Scleroderma citrinum Foug A</name>
    <dbReference type="NCBI Taxonomy" id="1036808"/>
    <lineage>
        <taxon>Eukaryota</taxon>
        <taxon>Fungi</taxon>
        <taxon>Dikarya</taxon>
        <taxon>Basidiomycota</taxon>
        <taxon>Agaricomycotina</taxon>
        <taxon>Agaricomycetes</taxon>
        <taxon>Agaricomycetidae</taxon>
        <taxon>Boletales</taxon>
        <taxon>Sclerodermatineae</taxon>
        <taxon>Sclerodermataceae</taxon>
        <taxon>Scleroderma</taxon>
    </lineage>
</organism>
<sequence>MSATHVAVILRTRTSPAYEEEFTKMDYPDVRNGGHHSLENEPRSRRNKREMEEKDPDYVPSAQCQI</sequence>
<feature type="compositionally biased region" description="Basic and acidic residues" evidence="1">
    <location>
        <begin position="36"/>
        <end position="52"/>
    </location>
</feature>
<feature type="region of interest" description="Disordered" evidence="1">
    <location>
        <begin position="24"/>
        <end position="66"/>
    </location>
</feature>
<gene>
    <name evidence="2" type="ORF">SCLCIDRAFT_33133</name>
</gene>
<reference evidence="3" key="2">
    <citation type="submission" date="2015-01" db="EMBL/GenBank/DDBJ databases">
        <title>Evolutionary Origins and Diversification of the Mycorrhizal Mutualists.</title>
        <authorList>
            <consortium name="DOE Joint Genome Institute"/>
            <consortium name="Mycorrhizal Genomics Consortium"/>
            <person name="Kohler A."/>
            <person name="Kuo A."/>
            <person name="Nagy L.G."/>
            <person name="Floudas D."/>
            <person name="Copeland A."/>
            <person name="Barry K.W."/>
            <person name="Cichocki N."/>
            <person name="Veneault-Fourrey C."/>
            <person name="LaButti K."/>
            <person name="Lindquist E.A."/>
            <person name="Lipzen A."/>
            <person name="Lundell T."/>
            <person name="Morin E."/>
            <person name="Murat C."/>
            <person name="Riley R."/>
            <person name="Ohm R."/>
            <person name="Sun H."/>
            <person name="Tunlid A."/>
            <person name="Henrissat B."/>
            <person name="Grigoriev I.V."/>
            <person name="Hibbett D.S."/>
            <person name="Martin F."/>
        </authorList>
    </citation>
    <scope>NUCLEOTIDE SEQUENCE [LARGE SCALE GENOMIC DNA]</scope>
    <source>
        <strain evidence="3">Foug A</strain>
    </source>
</reference>
<protein>
    <submittedName>
        <fullName evidence="2">Uncharacterized protein</fullName>
    </submittedName>
</protein>
<proteinExistence type="predicted"/>
<keyword evidence="3" id="KW-1185">Reference proteome</keyword>
<accession>A0A0C2YQ14</accession>
<name>A0A0C2YQ14_9AGAM</name>
<evidence type="ECO:0000313" key="2">
    <source>
        <dbReference type="EMBL" id="KIM51833.1"/>
    </source>
</evidence>
<evidence type="ECO:0000256" key="1">
    <source>
        <dbReference type="SAM" id="MobiDB-lite"/>
    </source>
</evidence>
<dbReference type="HOGENOM" id="CLU_2851055_0_0_1"/>
<evidence type="ECO:0000313" key="3">
    <source>
        <dbReference type="Proteomes" id="UP000053989"/>
    </source>
</evidence>